<feature type="compositionally biased region" description="Polar residues" evidence="1">
    <location>
        <begin position="63"/>
        <end position="78"/>
    </location>
</feature>
<accession>A0ABR1YS08</accession>
<evidence type="ECO:0000313" key="3">
    <source>
        <dbReference type="Proteomes" id="UP001492380"/>
    </source>
</evidence>
<proteinExistence type="predicted"/>
<feature type="region of interest" description="Disordered" evidence="1">
    <location>
        <begin position="1"/>
        <end position="98"/>
    </location>
</feature>
<feature type="compositionally biased region" description="Low complexity" evidence="1">
    <location>
        <begin position="295"/>
        <end position="328"/>
    </location>
</feature>
<sequence length="729" mass="81331">MGNAESVPKSSQSEKAHHKNEKQKQQKRGGARGRGLSCCGKGAATPDDGPPPRRLIEKAPSIPDSNSEASTASRSVRSNAPLPAVPNGNGNGNGKKTLHRRTDSVITAAERAAAGGSNGNNLVVPYNEAHIATFEKEIMSTRPFSYEASGMQQFKAYAAILHPGETSVKVSIRPFNEGYSVDRNQWDVRWVGRLVTRRTVLTPTGEHAYSFVPLYESSFSTPSVYSWRHSTVDVQIKARLTHMLLGEISMVMGGMFGPEFKERMRRGEKLRLGRTPSSATNKSTKPPSMQRGHSLSRQQSFQHQQQQQKLLQQQQQQQQTRAGLQRQSTWHGGATSSSYAHSDGGRSVSSHRSVPRGLGIQVQPPELPPLPALPVGGIPVGRYTRPPRTTYRPWETGTLFNEERRWTKGWAHQQLAPLVSHPPPRLSNFDAIFVLYHGCVGTGEISRGPITAMRGPSRVEGAATTEARPVQKISSRLFRSSPWGGNSKSKPCFLRGCASKSSKSKVYESAVDDLMVQTSNVWPLSSAAPYYFGVTFETLRRDPFPPSVKEYKKMTKKGYKRVSYRARTVYTMMRTVPEVDGLKSAGNAMLYIPVASVRYSGWTQHAKCARESAPFDFKLEMVHMLIQKTVAMLDEKDASRQRQFFDDEKKFLIGEGPPAKIKSIAFDRWLEETAKDMAIVKEWDRKNSEKQSLFDDASTYVPSDDYWLGPREVPFDFLSAEVNDPWSRF</sequence>
<evidence type="ECO:0000256" key="1">
    <source>
        <dbReference type="SAM" id="MobiDB-lite"/>
    </source>
</evidence>
<reference evidence="2 3" key="1">
    <citation type="submission" date="2024-04" db="EMBL/GenBank/DDBJ databases">
        <title>Phyllosticta paracitricarpa is synonymous to the EU quarantine fungus P. citricarpa based on phylogenomic analyses.</title>
        <authorList>
            <consortium name="Lawrence Berkeley National Laboratory"/>
            <person name="Van Ingen-Buijs V.A."/>
            <person name="Van Westerhoven A.C."/>
            <person name="Haridas S."/>
            <person name="Skiadas P."/>
            <person name="Martin F."/>
            <person name="Groenewald J.Z."/>
            <person name="Crous P.W."/>
            <person name="Seidl M.F."/>
        </authorList>
    </citation>
    <scope>NUCLEOTIDE SEQUENCE [LARGE SCALE GENOMIC DNA]</scope>
    <source>
        <strain evidence="2 3">CBS 123374</strain>
    </source>
</reference>
<name>A0ABR1YS08_9PEZI</name>
<evidence type="ECO:0000313" key="2">
    <source>
        <dbReference type="EMBL" id="KAK8237766.1"/>
    </source>
</evidence>
<gene>
    <name evidence="2" type="ORF">HDK90DRAFT_549667</name>
</gene>
<comment type="caution">
    <text evidence="2">The sequence shown here is derived from an EMBL/GenBank/DDBJ whole genome shotgun (WGS) entry which is preliminary data.</text>
</comment>
<feature type="compositionally biased region" description="Polar residues" evidence="1">
    <location>
        <begin position="275"/>
        <end position="293"/>
    </location>
</feature>
<protein>
    <submittedName>
        <fullName evidence="2">Uncharacterized protein</fullName>
    </submittedName>
</protein>
<keyword evidence="3" id="KW-1185">Reference proteome</keyword>
<feature type="compositionally biased region" description="Basic residues" evidence="1">
    <location>
        <begin position="16"/>
        <end position="31"/>
    </location>
</feature>
<organism evidence="2 3">
    <name type="scientific">Phyllosticta capitalensis</name>
    <dbReference type="NCBI Taxonomy" id="121624"/>
    <lineage>
        <taxon>Eukaryota</taxon>
        <taxon>Fungi</taxon>
        <taxon>Dikarya</taxon>
        <taxon>Ascomycota</taxon>
        <taxon>Pezizomycotina</taxon>
        <taxon>Dothideomycetes</taxon>
        <taxon>Dothideomycetes incertae sedis</taxon>
        <taxon>Botryosphaeriales</taxon>
        <taxon>Phyllostictaceae</taxon>
        <taxon>Phyllosticta</taxon>
    </lineage>
</organism>
<dbReference type="EMBL" id="JBBWRZ010000004">
    <property type="protein sequence ID" value="KAK8237766.1"/>
    <property type="molecule type" value="Genomic_DNA"/>
</dbReference>
<feature type="region of interest" description="Disordered" evidence="1">
    <location>
        <begin position="270"/>
        <end position="371"/>
    </location>
</feature>
<dbReference type="Proteomes" id="UP001492380">
    <property type="component" value="Unassembled WGS sequence"/>
</dbReference>